<dbReference type="Proteomes" id="UP000538666">
    <property type="component" value="Unassembled WGS sequence"/>
</dbReference>
<reference evidence="2 3" key="1">
    <citation type="submission" date="2020-08" db="EMBL/GenBank/DDBJ databases">
        <title>Genomic Encyclopedia of Type Strains, Phase IV (KMG-IV): sequencing the most valuable type-strain genomes for metagenomic binning, comparative biology and taxonomic classification.</title>
        <authorList>
            <person name="Goeker M."/>
        </authorList>
    </citation>
    <scope>NUCLEOTIDE SEQUENCE [LARGE SCALE GENOMIC DNA]</scope>
    <source>
        <strain evidence="2 3">DSM 103733</strain>
    </source>
</reference>
<dbReference type="RefSeq" id="WP_260315145.1">
    <property type="nucleotide sequence ID" value="NZ_JACHEK010000002.1"/>
</dbReference>
<feature type="region of interest" description="Disordered" evidence="1">
    <location>
        <begin position="24"/>
        <end position="44"/>
    </location>
</feature>
<comment type="caution">
    <text evidence="2">The sequence shown here is derived from an EMBL/GenBank/DDBJ whole genome shotgun (WGS) entry which is preliminary data.</text>
</comment>
<evidence type="ECO:0000313" key="3">
    <source>
        <dbReference type="Proteomes" id="UP000538666"/>
    </source>
</evidence>
<dbReference type="EMBL" id="JACHEK010000002">
    <property type="protein sequence ID" value="MBB6143000.1"/>
    <property type="molecule type" value="Genomic_DNA"/>
</dbReference>
<dbReference type="AlphaFoldDB" id="A0A841JPC3"/>
<sequence length="44" mass="4820">MKYVEPRITNVLKADSVIQGMSKDSIHAETGVLPSDSPAYRADE</sequence>
<evidence type="ECO:0000313" key="2">
    <source>
        <dbReference type="EMBL" id="MBB6143000.1"/>
    </source>
</evidence>
<name>A0A841JPC3_9BACT</name>
<accession>A0A841JPC3</accession>
<gene>
    <name evidence="2" type="ORF">HNQ77_000944</name>
</gene>
<proteinExistence type="predicted"/>
<evidence type="ECO:0000256" key="1">
    <source>
        <dbReference type="SAM" id="MobiDB-lite"/>
    </source>
</evidence>
<protein>
    <submittedName>
        <fullName evidence="2">Uncharacterized protein</fullName>
    </submittedName>
</protein>
<keyword evidence="3" id="KW-1185">Reference proteome</keyword>
<organism evidence="2 3">
    <name type="scientific">Silvibacterium bohemicum</name>
    <dbReference type="NCBI Taxonomy" id="1577686"/>
    <lineage>
        <taxon>Bacteria</taxon>
        <taxon>Pseudomonadati</taxon>
        <taxon>Acidobacteriota</taxon>
        <taxon>Terriglobia</taxon>
        <taxon>Terriglobales</taxon>
        <taxon>Acidobacteriaceae</taxon>
        <taxon>Silvibacterium</taxon>
    </lineage>
</organism>